<evidence type="ECO:0000313" key="2">
    <source>
        <dbReference type="EMBL" id="SIN79963.1"/>
    </source>
</evidence>
<name>A0A1N6EAE3_9RHOB</name>
<protein>
    <submittedName>
        <fullName evidence="2">MarR family protein</fullName>
    </submittedName>
</protein>
<dbReference type="STRING" id="1217970.SAMN05444002_0512"/>
<dbReference type="EMBL" id="FSRL01000001">
    <property type="protein sequence ID" value="SIN79963.1"/>
    <property type="molecule type" value="Genomic_DNA"/>
</dbReference>
<dbReference type="SMART" id="SM00347">
    <property type="entry name" value="HTH_MARR"/>
    <property type="match status" value="1"/>
</dbReference>
<dbReference type="Gene3D" id="1.10.10.10">
    <property type="entry name" value="Winged helix-like DNA-binding domain superfamily/Winged helix DNA-binding domain"/>
    <property type="match status" value="1"/>
</dbReference>
<dbReference type="GO" id="GO:0006950">
    <property type="term" value="P:response to stress"/>
    <property type="evidence" value="ECO:0007669"/>
    <property type="project" value="TreeGrafter"/>
</dbReference>
<reference evidence="3" key="1">
    <citation type="submission" date="2016-11" db="EMBL/GenBank/DDBJ databases">
        <authorList>
            <person name="Varghese N."/>
            <person name="Submissions S."/>
        </authorList>
    </citation>
    <scope>NUCLEOTIDE SEQUENCE [LARGE SCALE GENOMIC DNA]</scope>
    <source>
        <strain evidence="3">DSM 29440</strain>
    </source>
</reference>
<dbReference type="InterPro" id="IPR036390">
    <property type="entry name" value="WH_DNA-bd_sf"/>
</dbReference>
<dbReference type="Pfam" id="PF12802">
    <property type="entry name" value="MarR_2"/>
    <property type="match status" value="1"/>
</dbReference>
<dbReference type="GO" id="GO:0003700">
    <property type="term" value="F:DNA-binding transcription factor activity"/>
    <property type="evidence" value="ECO:0007669"/>
    <property type="project" value="InterPro"/>
</dbReference>
<feature type="domain" description="HTH marR-type" evidence="1">
    <location>
        <begin position="14"/>
        <end position="171"/>
    </location>
</feature>
<dbReference type="InterPro" id="IPR039422">
    <property type="entry name" value="MarR/SlyA-like"/>
</dbReference>
<sequence>MGERDQELLRKLETYGIEQSLSQSALELDAVLQRWRRRAVVRRELGVRAVQELGLSLELAELDALIAVWRPANEFGDEEEGETTVGTVANRLGIDPSRASRLTSELIRKGLVERGVSQEDARRAILKVSENGDRIVTAVRTFKFLTLGHFLQTWTEEEVATFLPLLERFSKWSTAPDDPTDRTVAEITALRESLADLSTEKPDG</sequence>
<gene>
    <name evidence="2" type="ORF">SAMN05444002_0512</name>
</gene>
<dbReference type="Proteomes" id="UP000184932">
    <property type="component" value="Unassembled WGS sequence"/>
</dbReference>
<organism evidence="2 3">
    <name type="scientific">Vannielia litorea</name>
    <dbReference type="NCBI Taxonomy" id="1217970"/>
    <lineage>
        <taxon>Bacteria</taxon>
        <taxon>Pseudomonadati</taxon>
        <taxon>Pseudomonadota</taxon>
        <taxon>Alphaproteobacteria</taxon>
        <taxon>Rhodobacterales</taxon>
        <taxon>Paracoccaceae</taxon>
        <taxon>Vannielia</taxon>
    </lineage>
</organism>
<dbReference type="PROSITE" id="PS50995">
    <property type="entry name" value="HTH_MARR_2"/>
    <property type="match status" value="1"/>
</dbReference>
<proteinExistence type="predicted"/>
<dbReference type="SUPFAM" id="SSF46785">
    <property type="entry name" value="Winged helix' DNA-binding domain"/>
    <property type="match status" value="1"/>
</dbReference>
<evidence type="ECO:0000313" key="3">
    <source>
        <dbReference type="Proteomes" id="UP000184932"/>
    </source>
</evidence>
<evidence type="ECO:0000259" key="1">
    <source>
        <dbReference type="PROSITE" id="PS50995"/>
    </source>
</evidence>
<accession>A0A1N6EAE3</accession>
<dbReference type="InterPro" id="IPR036388">
    <property type="entry name" value="WH-like_DNA-bd_sf"/>
</dbReference>
<dbReference type="PANTHER" id="PTHR33164:SF43">
    <property type="entry name" value="HTH-TYPE TRANSCRIPTIONAL REPRESSOR YETL"/>
    <property type="match status" value="1"/>
</dbReference>
<dbReference type="PANTHER" id="PTHR33164">
    <property type="entry name" value="TRANSCRIPTIONAL REGULATOR, MARR FAMILY"/>
    <property type="match status" value="1"/>
</dbReference>
<dbReference type="AlphaFoldDB" id="A0A1N6EAE3"/>
<dbReference type="RefSeq" id="WP_074254690.1">
    <property type="nucleotide sequence ID" value="NZ_FSRL01000001.1"/>
</dbReference>
<keyword evidence="3" id="KW-1185">Reference proteome</keyword>
<dbReference type="InterPro" id="IPR000835">
    <property type="entry name" value="HTH_MarR-typ"/>
</dbReference>